<feature type="region of interest" description="Disordered" evidence="3">
    <location>
        <begin position="1327"/>
        <end position="1384"/>
    </location>
</feature>
<evidence type="ECO:0000256" key="3">
    <source>
        <dbReference type="SAM" id="MobiDB-lite"/>
    </source>
</evidence>
<dbReference type="VEuPathDB" id="ToxoDB:CSUI_003391"/>
<feature type="compositionally biased region" description="Basic and acidic residues" evidence="3">
    <location>
        <begin position="888"/>
        <end position="911"/>
    </location>
</feature>
<feature type="compositionally biased region" description="Basic and acidic residues" evidence="3">
    <location>
        <begin position="193"/>
        <end position="228"/>
    </location>
</feature>
<keyword evidence="5" id="KW-0808">Transferase</keyword>
<feature type="compositionally biased region" description="Basic and acidic residues" evidence="3">
    <location>
        <begin position="90"/>
        <end position="103"/>
    </location>
</feature>
<feature type="compositionally biased region" description="Basic and acidic residues" evidence="3">
    <location>
        <begin position="1488"/>
        <end position="1501"/>
    </location>
</feature>
<dbReference type="InterPro" id="IPR036427">
    <property type="entry name" value="Bromodomain-like_sf"/>
</dbReference>
<dbReference type="SUPFAM" id="SSF47370">
    <property type="entry name" value="Bromodomain"/>
    <property type="match status" value="1"/>
</dbReference>
<dbReference type="GO" id="GO:0008168">
    <property type="term" value="F:methyltransferase activity"/>
    <property type="evidence" value="ECO:0007669"/>
    <property type="project" value="UniProtKB-KW"/>
</dbReference>
<dbReference type="Gene3D" id="3.30.40.10">
    <property type="entry name" value="Zinc/RING finger domain, C3HC4 (zinc finger)"/>
    <property type="match status" value="2"/>
</dbReference>
<feature type="compositionally biased region" description="Acidic residues" evidence="3">
    <location>
        <begin position="1698"/>
        <end position="1711"/>
    </location>
</feature>
<proteinExistence type="predicted"/>
<dbReference type="RefSeq" id="XP_067924435.1">
    <property type="nucleotide sequence ID" value="XM_068063589.1"/>
</dbReference>
<comment type="caution">
    <text evidence="5">The sequence shown here is derived from an EMBL/GenBank/DDBJ whole genome shotgun (WGS) entry which is preliminary data.</text>
</comment>
<keyword evidence="1 2" id="KW-0103">Bromodomain</keyword>
<dbReference type="GeneID" id="94426800"/>
<evidence type="ECO:0000313" key="6">
    <source>
        <dbReference type="Proteomes" id="UP000221165"/>
    </source>
</evidence>
<feature type="compositionally biased region" description="Low complexity" evidence="3">
    <location>
        <begin position="575"/>
        <end position="594"/>
    </location>
</feature>
<feature type="compositionally biased region" description="Basic and acidic residues" evidence="3">
    <location>
        <begin position="1751"/>
        <end position="1769"/>
    </location>
</feature>
<keyword evidence="6" id="KW-1185">Reference proteome</keyword>
<dbReference type="InterPro" id="IPR013083">
    <property type="entry name" value="Znf_RING/FYVE/PHD"/>
</dbReference>
<feature type="compositionally biased region" description="Basic and acidic residues" evidence="3">
    <location>
        <begin position="264"/>
        <end position="285"/>
    </location>
</feature>
<feature type="compositionally biased region" description="Basic and acidic residues" evidence="3">
    <location>
        <begin position="1590"/>
        <end position="1656"/>
    </location>
</feature>
<feature type="domain" description="Bromo" evidence="4">
    <location>
        <begin position="742"/>
        <end position="793"/>
    </location>
</feature>
<feature type="compositionally biased region" description="Low complexity" evidence="3">
    <location>
        <begin position="423"/>
        <end position="462"/>
    </location>
</feature>
<feature type="compositionally biased region" description="Basic and acidic residues" evidence="3">
    <location>
        <begin position="1267"/>
        <end position="1281"/>
    </location>
</feature>
<feature type="compositionally biased region" description="Low complexity" evidence="3">
    <location>
        <begin position="1292"/>
        <end position="1301"/>
    </location>
</feature>
<evidence type="ECO:0000259" key="4">
    <source>
        <dbReference type="PROSITE" id="PS50014"/>
    </source>
</evidence>
<feature type="compositionally biased region" description="Basic and acidic residues" evidence="3">
    <location>
        <begin position="126"/>
        <end position="165"/>
    </location>
</feature>
<feature type="compositionally biased region" description="Basic and acidic residues" evidence="3">
    <location>
        <begin position="329"/>
        <end position="344"/>
    </location>
</feature>
<feature type="region of interest" description="Disordered" evidence="3">
    <location>
        <begin position="566"/>
        <end position="629"/>
    </location>
</feature>
<feature type="region of interest" description="Disordered" evidence="3">
    <location>
        <begin position="1588"/>
        <end position="1656"/>
    </location>
</feature>
<feature type="compositionally biased region" description="Low complexity" evidence="3">
    <location>
        <begin position="604"/>
        <end position="629"/>
    </location>
</feature>
<feature type="compositionally biased region" description="Basic and acidic residues" evidence="3">
    <location>
        <begin position="931"/>
        <end position="949"/>
    </location>
</feature>
<feature type="non-terminal residue" evidence="5">
    <location>
        <position position="1934"/>
    </location>
</feature>
<dbReference type="CDD" id="cd04369">
    <property type="entry name" value="Bromodomain"/>
    <property type="match status" value="1"/>
</dbReference>
<feature type="region of interest" description="Disordered" evidence="3">
    <location>
        <begin position="1"/>
        <end position="388"/>
    </location>
</feature>
<feature type="compositionally biased region" description="Gly residues" evidence="3">
    <location>
        <begin position="463"/>
        <end position="472"/>
    </location>
</feature>
<evidence type="ECO:0000313" key="5">
    <source>
        <dbReference type="EMBL" id="PHJ22758.1"/>
    </source>
</evidence>
<dbReference type="SUPFAM" id="SSF57903">
    <property type="entry name" value="FYVE/PHD zinc finger"/>
    <property type="match status" value="2"/>
</dbReference>
<feature type="compositionally biased region" description="Basic and acidic residues" evidence="3">
    <location>
        <begin position="957"/>
        <end position="966"/>
    </location>
</feature>
<feature type="compositionally biased region" description="Basic and acidic residues" evidence="3">
    <location>
        <begin position="19"/>
        <end position="31"/>
    </location>
</feature>
<protein>
    <submittedName>
        <fullName evidence="5">Histone lysine methyltransferase set1</fullName>
    </submittedName>
</protein>
<gene>
    <name evidence="5" type="ORF">CSUI_003391</name>
</gene>
<reference evidence="5 6" key="1">
    <citation type="journal article" date="2017" name="Int. J. Parasitol.">
        <title>The genome of the protozoan parasite Cystoisospora suis and a reverse vaccinology approach to identify vaccine candidates.</title>
        <authorList>
            <person name="Palmieri N."/>
            <person name="Shrestha A."/>
            <person name="Ruttkowski B."/>
            <person name="Beck T."/>
            <person name="Vogl C."/>
            <person name="Tomley F."/>
            <person name="Blake D.P."/>
            <person name="Joachim A."/>
        </authorList>
    </citation>
    <scope>NUCLEOTIDE SEQUENCE [LARGE SCALE GENOMIC DNA]</scope>
    <source>
        <strain evidence="5 6">Wien I</strain>
    </source>
</reference>
<dbReference type="EMBL" id="MIGC01001501">
    <property type="protein sequence ID" value="PHJ22758.1"/>
    <property type="molecule type" value="Genomic_DNA"/>
</dbReference>
<feature type="region of interest" description="Disordered" evidence="3">
    <location>
        <begin position="420"/>
        <end position="472"/>
    </location>
</feature>
<dbReference type="InterPro" id="IPR011011">
    <property type="entry name" value="Znf_FYVE_PHD"/>
</dbReference>
<feature type="region of interest" description="Disordered" evidence="3">
    <location>
        <begin position="818"/>
        <end position="868"/>
    </location>
</feature>
<organism evidence="5 6">
    <name type="scientific">Cystoisospora suis</name>
    <dbReference type="NCBI Taxonomy" id="483139"/>
    <lineage>
        <taxon>Eukaryota</taxon>
        <taxon>Sar</taxon>
        <taxon>Alveolata</taxon>
        <taxon>Apicomplexa</taxon>
        <taxon>Conoidasida</taxon>
        <taxon>Coccidia</taxon>
        <taxon>Eucoccidiorida</taxon>
        <taxon>Eimeriorina</taxon>
        <taxon>Sarcocystidae</taxon>
        <taxon>Cystoisospora</taxon>
    </lineage>
</organism>
<feature type="compositionally biased region" description="Basic and acidic residues" evidence="3">
    <location>
        <begin position="1464"/>
        <end position="1478"/>
    </location>
</feature>
<feature type="compositionally biased region" description="Low complexity" evidence="3">
    <location>
        <begin position="1852"/>
        <end position="1881"/>
    </location>
</feature>
<feature type="compositionally biased region" description="Polar residues" evidence="3">
    <location>
        <begin position="71"/>
        <end position="89"/>
    </location>
</feature>
<feature type="region of interest" description="Disordered" evidence="3">
    <location>
        <begin position="1698"/>
        <end position="1900"/>
    </location>
</feature>
<dbReference type="InterPro" id="IPR001487">
    <property type="entry name" value="Bromodomain"/>
</dbReference>
<feature type="compositionally biased region" description="Low complexity" evidence="3">
    <location>
        <begin position="1771"/>
        <end position="1786"/>
    </location>
</feature>
<feature type="compositionally biased region" description="Basic and acidic residues" evidence="3">
    <location>
        <begin position="358"/>
        <end position="373"/>
    </location>
</feature>
<keyword evidence="5" id="KW-0489">Methyltransferase</keyword>
<feature type="compositionally biased region" description="Low complexity" evidence="3">
    <location>
        <begin position="834"/>
        <end position="858"/>
    </location>
</feature>
<feature type="compositionally biased region" description="Polar residues" evidence="3">
    <location>
        <begin position="1712"/>
        <end position="1732"/>
    </location>
</feature>
<dbReference type="PROSITE" id="PS50014">
    <property type="entry name" value="BROMODOMAIN_2"/>
    <property type="match status" value="1"/>
</dbReference>
<dbReference type="GO" id="GO:0032259">
    <property type="term" value="P:methylation"/>
    <property type="evidence" value="ECO:0007669"/>
    <property type="project" value="UniProtKB-KW"/>
</dbReference>
<dbReference type="Gene3D" id="1.20.920.10">
    <property type="entry name" value="Bromodomain-like"/>
    <property type="match status" value="1"/>
</dbReference>
<feature type="region of interest" description="Disordered" evidence="3">
    <location>
        <begin position="888"/>
        <end position="991"/>
    </location>
</feature>
<feature type="compositionally biased region" description="Basic and acidic residues" evidence="3">
    <location>
        <begin position="1349"/>
        <end position="1361"/>
    </location>
</feature>
<sequence>MNTYECNTGNERKDEEEERGVKQRDSIEEKNNKKKMRKRDISCERAADDVGDSFIRTPTTGGIEDEERRTSSSSKGFSTQAFSPSFSSHTRADGKIEERHPHGEGTSMLISSHTGLDAQGGSAGGEVDRLREEGMSRSKEETNEDEERKVENKEENGEDKEEKMKVIVGEAFNEIKNVPRRNTSLLLSSSSDINEREEKGEEEKAPTEVKDGEDADEKEREEREKEKNSSSISISSSQDLEKHSATMPSPSSLERTAIEEEEEDMKRNTKEGEQRTARSINERDTGAFLSQDKSKDLQGLPRHPSKIEKPPLTLLFTPPSEIWEDEEEDSRHSDRPKTERHELSTSDDFSSLSQTDTMKGKKEKDRRKEEDLLKRRKTAGGLSRKEENEENRYMWDDWICPDCAVCRYCCEPLTLPPLGQEAGSSSNSSSSSSSSNSNSSSSGSSSSTTGSSNSTSSGQHTSSGGGGGSTGGGGSHQPYVNCHTCNMYAHGACCYPPVPELHPIATFRCDACTKCLSCGYVDLYWPEYANWDIQFQRCSTCHHAVEAGQYCPICMRVWGSEGTGGGGNTLEMITPQPDSTSSSSPLPASSPSISRTDFNSLPESSTSTTTTTTVSHTATAAPLPSSSSSVWMTSRNAEIVQGGEGEARGSDSSSSSLLLSSPGVENWIMCDGCKLWVHARCDRELAEIFHLRRLNSRDVHYRCPVCRGSSRSLRYKRLLDQLISFDKTSEFTLPAASSFTLYWRVVTRPMDLTTMKQKVKKNVYRDDDSQVIRDLHQIFHNARMVNMPNTRTYKIALAMEKKAKELITGILQLQSSSSLSSSNKKSGGGGGSSGSSTSYSASGYSSTSSNTLLSSSSSAGGGGGSGYEDSQGTLLSFLPSCLASPSSLHHEKVEENAEERNAPYRHDREEAEDKENEEIHMNLSSSSSRYGGREGVRKTDGKRREEEAHGVTLFASDRLHEISRETQEEEEDEDLQESTTNRIARDDNSTSHTSIATAMTTHSSSSLSALSLRGASPSQHALVQKRRDPGLSRALHFSRKKERNIVRYPHELFMLRSPHVPFFTSPSSLLPIKFPCDLPSSPTSLLSISTPPPFFQACYSTSSSSSFLFFSSSFSPPHTIFGEVSSWILPSPREGCLPYRVYLPSGERCEERERKRLRSRIKRRRKDLLAALSGSLVHDKRKMKKKAKMSHGATSFSSSTWKGSSMILRETKEEKNAFTSEEEEEMKIEGISRDPYLPESTYVMPSPENTQDFLRALHFLYTCKGGGGRETHQEKAKEEEKRRRRRKEEHISPPSSSSSSSLVRLQRCHTEVKNAREDTGVVGCTEFDTTEKKKKRNEEEREGAEEEEKERRQREKEEERMPLLGISDTQEEKENLSSSSPSSLCNTQAISSFSSSSPSRLAASLSSSLPSSFSFHSQSSFLFLDSCSLCGSPSKQEFMYHCPSCGESFHAQCLGLPPISARAKAQEEEERSKKEIPLKIKGRKRRRSLGEEEIKAEENSDHPSVSARSSSSSCPATNSLRPIQGKNEKEKMISQLHSSLSCCALSKEEEEERREERRRYLSSLPINAVTCPSCSVCIECLQPARTSPGLRRDEEEEREIRREERKKGEGEEKSLQRERFLRMKEGERMNDKKISECVSQREEERNGETKMRDREIKRKLVEEVEDQEKKHLFDVDVYRCYECGVTAHVECLWRMKEEEEEEQEEDEEDEQGASSFSPSHWVTNEGGVSSVSGRCDSPKRAATALPLEEDKEGRRPSAKASSREKKFRETSSSCSPSCSPSSSSISLPYGDIGRGERKNENFQSRCEGGEGGRGSSLLHPSVNHLPSIARSSLTRGVGQPIECMRSSPSTPSYSITASSEYSSGRISGRPSSSFSSSALPSHLTLEKTGQPPPFFHDLLAPHPPPLPSDWLSSSPSSSLLLLQHLLPASSSSSS</sequence>
<accession>A0A2C6L4H4</accession>
<dbReference type="Pfam" id="PF00439">
    <property type="entry name" value="Bromodomain"/>
    <property type="match status" value="1"/>
</dbReference>
<feature type="compositionally biased region" description="Basic and acidic residues" evidence="3">
    <location>
        <begin position="39"/>
        <end position="48"/>
    </location>
</feature>
<feature type="compositionally biased region" description="Low complexity" evidence="3">
    <location>
        <begin position="1502"/>
        <end position="1513"/>
    </location>
</feature>
<evidence type="ECO:0000256" key="1">
    <source>
        <dbReference type="ARBA" id="ARBA00023117"/>
    </source>
</evidence>
<feature type="region of interest" description="Disordered" evidence="3">
    <location>
        <begin position="1464"/>
        <end position="1525"/>
    </location>
</feature>
<dbReference type="Proteomes" id="UP000221165">
    <property type="component" value="Unassembled WGS sequence"/>
</dbReference>
<dbReference type="SMART" id="SM00297">
    <property type="entry name" value="BROMO"/>
    <property type="match status" value="1"/>
</dbReference>
<evidence type="ECO:0000256" key="2">
    <source>
        <dbReference type="PROSITE-ProRule" id="PRU00035"/>
    </source>
</evidence>
<name>A0A2C6L4H4_9APIC</name>
<dbReference type="OrthoDB" id="308383at2759"/>
<feature type="compositionally biased region" description="Acidic residues" evidence="3">
    <location>
        <begin position="967"/>
        <end position="976"/>
    </location>
</feature>
<feature type="compositionally biased region" description="Polar residues" evidence="3">
    <location>
        <begin position="346"/>
        <end position="357"/>
    </location>
</feature>
<feature type="region of interest" description="Disordered" evidence="3">
    <location>
        <begin position="1264"/>
        <end position="1307"/>
    </location>
</feature>